<dbReference type="PROSITE" id="PS50885">
    <property type="entry name" value="HAMP"/>
    <property type="match status" value="1"/>
</dbReference>
<sequence length="646" mass="72787">MSLFKQLLIAICLFVVIIFSGSFVVSLESSRDQYSNQLRSHAQDAATALGLSLTPHIDDPAMTELMVSSIFDSGYFYRIRIIEQKSGRILQERNASPDVADVPQWFVRLVNLQPGAGEALIMRGWEQAARVEVISHPMFAIARLWRSTLASLLWLLGCSAAGLLAGAFLLRRQLRPLDYMVEQSLAITRREFLSLPELPRTPELRRVVQAMNLMVTKLKSLFEEQAERSERFRQEAYQDSHTGLANRRAFDIHLQARLSDEETPAGYLILIRMQDLAGLNQRFGSQHTDDLLRTIAQMLTEAKERYSDASSMLARIRGGEFAMLCPGLVHSEAQTLLNELSRQLETLYGTGEIDVSPVVRTGIVAFRVGDTPHALMVEADRALTSAETQTGHQAGGEVWREQPHIAEDRHLWFNRLDPALEHDQFQLFFQPVVNCQHPQQILHHKVLARIVDENGNSVAAGRFLPWIHRFGWSQRLDQVMLRLVLKQLQHHDGTLALSLSGSSVLSLATIDNLLQPLKQSPHLAQRLVLELDENQLPEPALLEALIKRLSDYGCRPGLQHFGGRFNMIGNLSQWGLAWIKVDGGYIRNIDREADKRMFIEALYRATNSIDLPLIAERVETEGELQVLQEMGIQGAMGRLLGEPAPC</sequence>
<evidence type="ECO:0000259" key="3">
    <source>
        <dbReference type="PROSITE" id="PS50885"/>
    </source>
</evidence>
<reference evidence="5 6" key="1">
    <citation type="submission" date="2019-09" db="EMBL/GenBank/DDBJ databases">
        <authorList>
            <person name="Li Y."/>
        </authorList>
    </citation>
    <scope>NUCLEOTIDE SEQUENCE [LARGE SCALE GENOMIC DNA]</scope>
    <source>
        <strain evidence="5 6">L3-3HA</strain>
    </source>
</reference>
<dbReference type="InterPro" id="IPR050706">
    <property type="entry name" value="Cyclic-di-GMP_PDE-like"/>
</dbReference>
<dbReference type="OrthoDB" id="5894408at2"/>
<dbReference type="InterPro" id="IPR029787">
    <property type="entry name" value="Nucleotide_cyclase"/>
</dbReference>
<dbReference type="InterPro" id="IPR001633">
    <property type="entry name" value="EAL_dom"/>
</dbReference>
<dbReference type="NCBIfam" id="NF045673">
    <property type="entry name" value="c-di-GMPRcptLapD"/>
    <property type="match status" value="1"/>
</dbReference>
<dbReference type="SUPFAM" id="SSF141868">
    <property type="entry name" value="EAL domain-like"/>
    <property type="match status" value="1"/>
</dbReference>
<organism evidence="5 6">
    <name type="scientific">Affinibrenneria salicis</name>
    <dbReference type="NCBI Taxonomy" id="2590031"/>
    <lineage>
        <taxon>Bacteria</taxon>
        <taxon>Pseudomonadati</taxon>
        <taxon>Pseudomonadota</taxon>
        <taxon>Gammaproteobacteria</taxon>
        <taxon>Enterobacterales</taxon>
        <taxon>Pectobacteriaceae</taxon>
        <taxon>Affinibrenneria</taxon>
    </lineage>
</organism>
<dbReference type="InterPro" id="IPR000160">
    <property type="entry name" value="GGDEF_dom"/>
</dbReference>
<gene>
    <name evidence="5" type="ORF">FJU30_23425</name>
</gene>
<dbReference type="PANTHER" id="PTHR33121">
    <property type="entry name" value="CYCLIC DI-GMP PHOSPHODIESTERASE PDEF"/>
    <property type="match status" value="1"/>
</dbReference>
<dbReference type="PROSITE" id="PS50887">
    <property type="entry name" value="GGDEF"/>
    <property type="match status" value="1"/>
</dbReference>
<dbReference type="InterPro" id="IPR035919">
    <property type="entry name" value="EAL_sf"/>
</dbReference>
<name>A0A5J5FRS2_9GAMM</name>
<dbReference type="Gene3D" id="6.20.270.20">
    <property type="entry name" value="LapD/MoxY periplasmic domain"/>
    <property type="match status" value="1"/>
</dbReference>
<dbReference type="Proteomes" id="UP000335415">
    <property type="component" value="Unassembled WGS sequence"/>
</dbReference>
<dbReference type="CDD" id="cd01948">
    <property type="entry name" value="EAL"/>
    <property type="match status" value="1"/>
</dbReference>
<dbReference type="InterPro" id="IPR042461">
    <property type="entry name" value="LapD_MoxY_peri_C"/>
</dbReference>
<dbReference type="Pfam" id="PF00563">
    <property type="entry name" value="EAL"/>
    <property type="match status" value="1"/>
</dbReference>
<dbReference type="InterPro" id="IPR032244">
    <property type="entry name" value="LapD_MoxY_N"/>
</dbReference>
<accession>A0A5J5FRS2</accession>
<dbReference type="InterPro" id="IPR003660">
    <property type="entry name" value="HAMP_dom"/>
</dbReference>
<proteinExistence type="predicted"/>
<keyword evidence="1" id="KW-0472">Membrane</keyword>
<feature type="domain" description="GGDEF" evidence="4">
    <location>
        <begin position="264"/>
        <end position="400"/>
    </location>
</feature>
<evidence type="ECO:0000259" key="2">
    <source>
        <dbReference type="PROSITE" id="PS50883"/>
    </source>
</evidence>
<dbReference type="InterPro" id="IPR043128">
    <property type="entry name" value="Rev_trsase/Diguanyl_cyclase"/>
</dbReference>
<feature type="domain" description="HAMP" evidence="3">
    <location>
        <begin position="171"/>
        <end position="223"/>
    </location>
</feature>
<dbReference type="Gene3D" id="3.30.70.270">
    <property type="match status" value="1"/>
</dbReference>
<dbReference type="GO" id="GO:0016020">
    <property type="term" value="C:membrane"/>
    <property type="evidence" value="ECO:0007669"/>
    <property type="project" value="InterPro"/>
</dbReference>
<keyword evidence="1" id="KW-1133">Transmembrane helix</keyword>
<dbReference type="AlphaFoldDB" id="A0A5J5FRS2"/>
<feature type="transmembrane region" description="Helical" evidence="1">
    <location>
        <begin position="152"/>
        <end position="170"/>
    </location>
</feature>
<evidence type="ECO:0000256" key="1">
    <source>
        <dbReference type="SAM" id="Phobius"/>
    </source>
</evidence>
<dbReference type="SMART" id="SM00267">
    <property type="entry name" value="GGDEF"/>
    <property type="match status" value="1"/>
</dbReference>
<dbReference type="GO" id="GO:0071111">
    <property type="term" value="F:cyclic-guanylate-specific phosphodiesterase activity"/>
    <property type="evidence" value="ECO:0007669"/>
    <property type="project" value="InterPro"/>
</dbReference>
<dbReference type="SMART" id="SM00304">
    <property type="entry name" value="HAMP"/>
    <property type="match status" value="1"/>
</dbReference>
<dbReference type="CDD" id="cd01949">
    <property type="entry name" value="GGDEF"/>
    <property type="match status" value="1"/>
</dbReference>
<dbReference type="GO" id="GO:0007165">
    <property type="term" value="P:signal transduction"/>
    <property type="evidence" value="ECO:0007669"/>
    <property type="project" value="InterPro"/>
</dbReference>
<keyword evidence="1" id="KW-0812">Transmembrane</keyword>
<evidence type="ECO:0000313" key="5">
    <source>
        <dbReference type="EMBL" id="KAA8995705.1"/>
    </source>
</evidence>
<dbReference type="SUPFAM" id="SSF55073">
    <property type="entry name" value="Nucleotide cyclase"/>
    <property type="match status" value="1"/>
</dbReference>
<dbReference type="Gene3D" id="3.30.110.200">
    <property type="match status" value="1"/>
</dbReference>
<dbReference type="PROSITE" id="PS50883">
    <property type="entry name" value="EAL"/>
    <property type="match status" value="1"/>
</dbReference>
<keyword evidence="6" id="KW-1185">Reference proteome</keyword>
<dbReference type="RefSeq" id="WP_150437382.1">
    <property type="nucleotide sequence ID" value="NZ_VYKJ01000017.1"/>
</dbReference>
<evidence type="ECO:0000259" key="4">
    <source>
        <dbReference type="PROSITE" id="PS50887"/>
    </source>
</evidence>
<dbReference type="NCBIfam" id="TIGR00254">
    <property type="entry name" value="GGDEF"/>
    <property type="match status" value="1"/>
</dbReference>
<protein>
    <submittedName>
        <fullName evidence="5">EAL domain-containing protein</fullName>
    </submittedName>
</protein>
<evidence type="ECO:0000313" key="6">
    <source>
        <dbReference type="Proteomes" id="UP000335415"/>
    </source>
</evidence>
<dbReference type="Gene3D" id="3.20.20.450">
    <property type="entry name" value="EAL domain"/>
    <property type="match status" value="1"/>
</dbReference>
<feature type="domain" description="EAL" evidence="2">
    <location>
        <begin position="409"/>
        <end position="646"/>
    </location>
</feature>
<dbReference type="Pfam" id="PF16448">
    <property type="entry name" value="LapD_MoxY_N"/>
    <property type="match status" value="1"/>
</dbReference>
<dbReference type="EMBL" id="VYKJ01000017">
    <property type="protein sequence ID" value="KAA8995705.1"/>
    <property type="molecule type" value="Genomic_DNA"/>
</dbReference>
<dbReference type="SMART" id="SM00052">
    <property type="entry name" value="EAL"/>
    <property type="match status" value="1"/>
</dbReference>
<comment type="caution">
    <text evidence="5">The sequence shown here is derived from an EMBL/GenBank/DDBJ whole genome shotgun (WGS) entry which is preliminary data.</text>
</comment>
<dbReference type="PANTHER" id="PTHR33121:SF23">
    <property type="entry name" value="CYCLIC DI-GMP PHOSPHODIESTERASE PDEB"/>
    <property type="match status" value="1"/>
</dbReference>
<dbReference type="Pfam" id="PF00672">
    <property type="entry name" value="HAMP"/>
    <property type="match status" value="1"/>
</dbReference>
<dbReference type="Pfam" id="PF00990">
    <property type="entry name" value="GGDEF"/>
    <property type="match status" value="1"/>
</dbReference>